<proteinExistence type="predicted"/>
<sequence>MINYSKYLILVLFLGWFLPLKAQQKDAIQWKTWPELEQAFKKEPKPVFMFFHAKWCAYCKKIQREVFSNIEVIQKINKEYYAVEMDVERTDTIQFDGIEFVNRQPLKKRNGVHDFHCY</sequence>
<accession>A0ABU2KI95</accession>
<comment type="caution">
    <text evidence="2">The sequence shown here is derived from an EMBL/GenBank/DDBJ whole genome shotgun (WGS) entry which is preliminary data.</text>
</comment>
<dbReference type="SUPFAM" id="SSF52833">
    <property type="entry name" value="Thioredoxin-like"/>
    <property type="match status" value="1"/>
</dbReference>
<evidence type="ECO:0000256" key="1">
    <source>
        <dbReference type="ARBA" id="ARBA00023284"/>
    </source>
</evidence>
<dbReference type="PROSITE" id="PS00194">
    <property type="entry name" value="THIOREDOXIN_1"/>
    <property type="match status" value="1"/>
</dbReference>
<dbReference type="Proteomes" id="UP001182991">
    <property type="component" value="Unassembled WGS sequence"/>
</dbReference>
<reference evidence="3" key="1">
    <citation type="submission" date="2023-07" db="EMBL/GenBank/DDBJ databases">
        <title>Isolating and identifying novel microbial strains from the Mariana Trench.</title>
        <authorList>
            <person name="Fu H."/>
        </authorList>
    </citation>
    <scope>NUCLEOTIDE SEQUENCE [LARGE SCALE GENOMIC DNA]</scope>
    <source>
        <strain evidence="3">T-y2</strain>
    </source>
</reference>
<dbReference type="RefSeq" id="WP_311401366.1">
    <property type="nucleotide sequence ID" value="NZ_JAVRBG010000006.1"/>
</dbReference>
<dbReference type="EMBL" id="JAVRBG010000006">
    <property type="protein sequence ID" value="MDT0294430.1"/>
    <property type="molecule type" value="Genomic_DNA"/>
</dbReference>
<organism evidence="2 3">
    <name type="scientific">Mesonia ostreae</name>
    <dbReference type="NCBI Taxonomy" id="861110"/>
    <lineage>
        <taxon>Bacteria</taxon>
        <taxon>Pseudomonadati</taxon>
        <taxon>Bacteroidota</taxon>
        <taxon>Flavobacteriia</taxon>
        <taxon>Flavobacteriales</taxon>
        <taxon>Flavobacteriaceae</taxon>
        <taxon>Mesonia</taxon>
    </lineage>
</organism>
<dbReference type="Gene3D" id="3.40.30.10">
    <property type="entry name" value="Glutaredoxin"/>
    <property type="match status" value="1"/>
</dbReference>
<evidence type="ECO:0000313" key="3">
    <source>
        <dbReference type="Proteomes" id="UP001182991"/>
    </source>
</evidence>
<keyword evidence="1" id="KW-0676">Redox-active center</keyword>
<keyword evidence="3" id="KW-1185">Reference proteome</keyword>
<dbReference type="InterPro" id="IPR017937">
    <property type="entry name" value="Thioredoxin_CS"/>
</dbReference>
<dbReference type="Pfam" id="PF13899">
    <property type="entry name" value="Thioredoxin_7"/>
    <property type="match status" value="1"/>
</dbReference>
<gene>
    <name evidence="2" type="ORF">RLT85_07265</name>
</gene>
<name>A0ABU2KI95_9FLAO</name>
<protein>
    <submittedName>
        <fullName evidence="2">Thioredoxin family protein</fullName>
    </submittedName>
</protein>
<dbReference type="InterPro" id="IPR036249">
    <property type="entry name" value="Thioredoxin-like_sf"/>
</dbReference>
<evidence type="ECO:0000313" key="2">
    <source>
        <dbReference type="EMBL" id="MDT0294430.1"/>
    </source>
</evidence>